<dbReference type="AlphaFoldDB" id="A0A7X0FRT0"/>
<dbReference type="SUPFAM" id="SSF54506">
    <property type="entry name" value="Diaminopimelate epimerase-like"/>
    <property type="match status" value="1"/>
</dbReference>
<protein>
    <submittedName>
        <fullName evidence="2">Putative PhzF superfamily epimerase YddE/YHI9</fullName>
    </submittedName>
</protein>
<evidence type="ECO:0000313" key="2">
    <source>
        <dbReference type="EMBL" id="MBB6392533.1"/>
    </source>
</evidence>
<dbReference type="PIRSF" id="PIRSF016184">
    <property type="entry name" value="PhzC_PhzF"/>
    <property type="match status" value="1"/>
</dbReference>
<proteinExistence type="predicted"/>
<dbReference type="PANTHER" id="PTHR13774">
    <property type="entry name" value="PHENAZINE BIOSYNTHESIS PROTEIN"/>
    <property type="match status" value="1"/>
</dbReference>
<name>A0A7X0FRT0_9MICO</name>
<gene>
    <name evidence="2" type="ORF">HD594_002846</name>
</gene>
<evidence type="ECO:0000313" key="3">
    <source>
        <dbReference type="Proteomes" id="UP000537775"/>
    </source>
</evidence>
<evidence type="ECO:0000256" key="1">
    <source>
        <dbReference type="PIRSR" id="PIRSR016184-1"/>
    </source>
</evidence>
<keyword evidence="3" id="KW-1185">Reference proteome</keyword>
<dbReference type="Gene3D" id="3.10.310.10">
    <property type="entry name" value="Diaminopimelate Epimerase, Chain A, domain 1"/>
    <property type="match status" value="2"/>
</dbReference>
<dbReference type="GO" id="GO:0005737">
    <property type="term" value="C:cytoplasm"/>
    <property type="evidence" value="ECO:0007669"/>
    <property type="project" value="TreeGrafter"/>
</dbReference>
<sequence>MSVLVNVVNVFVDADGAHGNPLGIVWASSSTKGREEEISADLGFSETVFIDELTDTEVRARIFTSMQELPFAGHPVVGLAGWLVASGDDIHTVTVPAGVCRVRVDGDRVYVNAMVDWAPDFTLEELPSPEDVELVDPEAYGMGMHYVWAWSDREEHRIRARMFAPELGIREDEATGAGAMRLTTALGCDLKIRQGEGSELFTHMRYVGQQIEVGGRVSEARLTEIL</sequence>
<dbReference type="InterPro" id="IPR003719">
    <property type="entry name" value="Phenazine_PhzF-like"/>
</dbReference>
<organism evidence="2 3">
    <name type="scientific">Microbacterium thalassium</name>
    <dbReference type="NCBI Taxonomy" id="362649"/>
    <lineage>
        <taxon>Bacteria</taxon>
        <taxon>Bacillati</taxon>
        <taxon>Actinomycetota</taxon>
        <taxon>Actinomycetes</taxon>
        <taxon>Micrococcales</taxon>
        <taxon>Microbacteriaceae</taxon>
        <taxon>Microbacterium</taxon>
    </lineage>
</organism>
<dbReference type="RefSeq" id="WP_184751589.1">
    <property type="nucleotide sequence ID" value="NZ_BAAAJR010000001.1"/>
</dbReference>
<dbReference type="PANTHER" id="PTHR13774:SF32">
    <property type="entry name" value="ANTISENSE-ENHANCING SEQUENCE 1"/>
    <property type="match status" value="1"/>
</dbReference>
<dbReference type="Pfam" id="PF02567">
    <property type="entry name" value="PhzC-PhzF"/>
    <property type="match status" value="1"/>
</dbReference>
<reference evidence="2 3" key="1">
    <citation type="submission" date="2020-08" db="EMBL/GenBank/DDBJ databases">
        <title>Sequencing the genomes of 1000 actinobacteria strains.</title>
        <authorList>
            <person name="Klenk H.-P."/>
        </authorList>
    </citation>
    <scope>NUCLEOTIDE SEQUENCE [LARGE SCALE GENOMIC DNA]</scope>
    <source>
        <strain evidence="2 3">DSM 12511</strain>
    </source>
</reference>
<accession>A0A7X0FRT0</accession>
<dbReference type="EMBL" id="JACHML010000001">
    <property type="protein sequence ID" value="MBB6392533.1"/>
    <property type="molecule type" value="Genomic_DNA"/>
</dbReference>
<dbReference type="GO" id="GO:0016853">
    <property type="term" value="F:isomerase activity"/>
    <property type="evidence" value="ECO:0007669"/>
    <property type="project" value="TreeGrafter"/>
</dbReference>
<feature type="active site" evidence="1">
    <location>
        <position position="46"/>
    </location>
</feature>
<dbReference type="Proteomes" id="UP000537775">
    <property type="component" value="Unassembled WGS sequence"/>
</dbReference>
<comment type="caution">
    <text evidence="2">The sequence shown here is derived from an EMBL/GenBank/DDBJ whole genome shotgun (WGS) entry which is preliminary data.</text>
</comment>